<proteinExistence type="predicted"/>
<dbReference type="Gene3D" id="3.40.50.150">
    <property type="entry name" value="Vaccinia Virus protein VP39"/>
    <property type="match status" value="1"/>
</dbReference>
<reference evidence="3 4" key="1">
    <citation type="submission" date="2018-05" db="EMBL/GenBank/DDBJ databases">
        <title>Genomic Encyclopedia of Type Strains, Phase IV (KMG-IV): sequencing the most valuable type-strain genomes for metagenomic binning, comparative biology and taxonomic classification.</title>
        <authorList>
            <person name="Goeker M."/>
        </authorList>
    </citation>
    <scope>NUCLEOTIDE SEQUENCE [LARGE SCALE GENOMIC DNA]</scope>
    <source>
        <strain evidence="3 4">DSM 23606</strain>
    </source>
</reference>
<accession>A0A317MZJ6</accession>
<dbReference type="EMBL" id="QGTJ01000001">
    <property type="protein sequence ID" value="PWV65596.1"/>
    <property type="molecule type" value="Genomic_DNA"/>
</dbReference>
<evidence type="ECO:0000313" key="3">
    <source>
        <dbReference type="EMBL" id="PWV65596.1"/>
    </source>
</evidence>
<sequence>MNRLAYNRIAAVWDGARQSFCGREQVYLDTLLADLSPPAAVLDLGCGSGRPLAQYVLGRGHRLTGVDQAAAMLAYARQRLPQGEWIEARIEDYRTPARYAAILCWDVLFHIERCRHASLLERMAGWLQPGGRLMLTVGGSEHPAFTDTMFGERFFYDSHPPQRVLELLDASGFEPLIAEFMNRPTSGRDKGRFAIVARRRAAMAAVSTE</sequence>
<dbReference type="SUPFAM" id="SSF53335">
    <property type="entry name" value="S-adenosyl-L-methionine-dependent methyltransferases"/>
    <property type="match status" value="1"/>
</dbReference>
<dbReference type="InterPro" id="IPR029063">
    <property type="entry name" value="SAM-dependent_MTases_sf"/>
</dbReference>
<dbReference type="GO" id="GO:0032259">
    <property type="term" value="P:methylation"/>
    <property type="evidence" value="ECO:0007669"/>
    <property type="project" value="UniProtKB-KW"/>
</dbReference>
<gene>
    <name evidence="3" type="ORF">C7443_10180</name>
</gene>
<keyword evidence="1 3" id="KW-0808">Transferase</keyword>
<dbReference type="Pfam" id="PF13649">
    <property type="entry name" value="Methyltransf_25"/>
    <property type="match status" value="1"/>
</dbReference>
<dbReference type="InterPro" id="IPR041698">
    <property type="entry name" value="Methyltransf_25"/>
</dbReference>
<dbReference type="GO" id="GO:0008168">
    <property type="term" value="F:methyltransferase activity"/>
    <property type="evidence" value="ECO:0007669"/>
    <property type="project" value="UniProtKB-KW"/>
</dbReference>
<dbReference type="RefSeq" id="WP_110016601.1">
    <property type="nucleotide sequence ID" value="NZ_QGTJ01000001.1"/>
</dbReference>
<keyword evidence="3" id="KW-0489">Methyltransferase</keyword>
<evidence type="ECO:0000313" key="4">
    <source>
        <dbReference type="Proteomes" id="UP000246569"/>
    </source>
</evidence>
<evidence type="ECO:0000259" key="2">
    <source>
        <dbReference type="Pfam" id="PF13649"/>
    </source>
</evidence>
<feature type="domain" description="Methyltransferase" evidence="2">
    <location>
        <begin position="41"/>
        <end position="131"/>
    </location>
</feature>
<comment type="caution">
    <text evidence="3">The sequence shown here is derived from an EMBL/GenBank/DDBJ whole genome shotgun (WGS) entry which is preliminary data.</text>
</comment>
<dbReference type="CDD" id="cd02440">
    <property type="entry name" value="AdoMet_MTases"/>
    <property type="match status" value="1"/>
</dbReference>
<keyword evidence="4" id="KW-1185">Reference proteome</keyword>
<protein>
    <submittedName>
        <fullName evidence="3">Methyltransferase family protein</fullName>
    </submittedName>
</protein>
<evidence type="ECO:0000256" key="1">
    <source>
        <dbReference type="ARBA" id="ARBA00022679"/>
    </source>
</evidence>
<dbReference type="PANTHER" id="PTHR43861">
    <property type="entry name" value="TRANS-ACONITATE 2-METHYLTRANSFERASE-RELATED"/>
    <property type="match status" value="1"/>
</dbReference>
<dbReference type="AlphaFoldDB" id="A0A317MZJ6"/>
<organism evidence="3 4">
    <name type="scientific">Plasticicumulans acidivorans</name>
    <dbReference type="NCBI Taxonomy" id="886464"/>
    <lineage>
        <taxon>Bacteria</taxon>
        <taxon>Pseudomonadati</taxon>
        <taxon>Pseudomonadota</taxon>
        <taxon>Gammaproteobacteria</taxon>
        <taxon>Candidatus Competibacteraceae</taxon>
        <taxon>Plasticicumulans</taxon>
    </lineage>
</organism>
<dbReference type="Proteomes" id="UP000246569">
    <property type="component" value="Unassembled WGS sequence"/>
</dbReference>
<dbReference type="OrthoDB" id="529208at2"/>
<name>A0A317MZJ6_9GAMM</name>